<keyword evidence="3" id="KW-1185">Reference proteome</keyword>
<sequence length="112" mass="11988">MRHPVFLACLALLAGTVAAQAAPRPRCADAAVKQAQKLLAFHSDNDDRATVDPGSVKAVGTVGALAGKGRFDVIEVEGSIYKGNYRMRLIYAQIPGDCVLMGQEILERSDPY</sequence>
<evidence type="ECO:0000256" key="1">
    <source>
        <dbReference type="SAM" id="SignalP"/>
    </source>
</evidence>
<keyword evidence="1" id="KW-0732">Signal</keyword>
<dbReference type="Proteomes" id="UP000237682">
    <property type="component" value="Unassembled WGS sequence"/>
</dbReference>
<feature type="chain" id="PRO_5015702409" evidence="1">
    <location>
        <begin position="22"/>
        <end position="112"/>
    </location>
</feature>
<reference evidence="2 3" key="1">
    <citation type="submission" date="2018-02" db="EMBL/GenBank/DDBJ databases">
        <title>Whole genome sequencing of endophytic bacterium.</title>
        <authorList>
            <person name="Eedara R."/>
            <person name="Podile A.R."/>
        </authorList>
    </citation>
    <scope>NUCLEOTIDE SEQUENCE [LARGE SCALE GENOMIC DNA]</scope>
    <source>
        <strain evidence="2 3">RP1T</strain>
    </source>
</reference>
<dbReference type="EMBL" id="PUEJ01000002">
    <property type="protein sequence ID" value="PRH88543.1"/>
    <property type="molecule type" value="Genomic_DNA"/>
</dbReference>
<dbReference type="AlphaFoldDB" id="A0A2S9QGR9"/>
<organism evidence="2 3">
    <name type="scientific">Labrys okinawensis</name>
    <dbReference type="NCBI Taxonomy" id="346911"/>
    <lineage>
        <taxon>Bacteria</taxon>
        <taxon>Pseudomonadati</taxon>
        <taxon>Pseudomonadota</taxon>
        <taxon>Alphaproteobacteria</taxon>
        <taxon>Hyphomicrobiales</taxon>
        <taxon>Xanthobacteraceae</taxon>
        <taxon>Labrys</taxon>
    </lineage>
</organism>
<evidence type="ECO:0000313" key="3">
    <source>
        <dbReference type="Proteomes" id="UP000237682"/>
    </source>
</evidence>
<accession>A0A2S9QGR9</accession>
<dbReference type="RefSeq" id="WP_105860894.1">
    <property type="nucleotide sequence ID" value="NZ_PUEJ01000002.1"/>
</dbReference>
<name>A0A2S9QGR9_9HYPH</name>
<feature type="signal peptide" evidence="1">
    <location>
        <begin position="1"/>
        <end position="21"/>
    </location>
</feature>
<comment type="caution">
    <text evidence="2">The sequence shown here is derived from an EMBL/GenBank/DDBJ whole genome shotgun (WGS) entry which is preliminary data.</text>
</comment>
<proteinExistence type="predicted"/>
<evidence type="ECO:0000313" key="2">
    <source>
        <dbReference type="EMBL" id="PRH88543.1"/>
    </source>
</evidence>
<dbReference type="OrthoDB" id="5569088at2"/>
<gene>
    <name evidence="2" type="ORF">C5L14_04695</name>
</gene>
<protein>
    <submittedName>
        <fullName evidence="2">Uncharacterized protein</fullName>
    </submittedName>
</protein>